<dbReference type="RefSeq" id="WP_135074226.1">
    <property type="nucleotide sequence ID" value="NZ_CP038267.1"/>
</dbReference>
<protein>
    <recommendedName>
        <fullName evidence="4">Integral membrane protein</fullName>
    </recommendedName>
</protein>
<feature type="transmembrane region" description="Helical" evidence="1">
    <location>
        <begin position="352"/>
        <end position="369"/>
    </location>
</feature>
<evidence type="ECO:0000313" key="2">
    <source>
        <dbReference type="EMBL" id="QBR91524.1"/>
    </source>
</evidence>
<dbReference type="KEGG" id="noy:EXE57_03995"/>
<organism evidence="2 3">
    <name type="scientific">Nocardioides euryhalodurans</name>
    <dbReference type="NCBI Taxonomy" id="2518370"/>
    <lineage>
        <taxon>Bacteria</taxon>
        <taxon>Bacillati</taxon>
        <taxon>Actinomycetota</taxon>
        <taxon>Actinomycetes</taxon>
        <taxon>Propionibacteriales</taxon>
        <taxon>Nocardioidaceae</taxon>
        <taxon>Nocardioides</taxon>
    </lineage>
</organism>
<feature type="transmembrane region" description="Helical" evidence="1">
    <location>
        <begin position="375"/>
        <end position="394"/>
    </location>
</feature>
<dbReference type="EMBL" id="CP038267">
    <property type="protein sequence ID" value="QBR91524.1"/>
    <property type="molecule type" value="Genomic_DNA"/>
</dbReference>
<evidence type="ECO:0000313" key="3">
    <source>
        <dbReference type="Proteomes" id="UP000294894"/>
    </source>
</evidence>
<feature type="transmembrane region" description="Helical" evidence="1">
    <location>
        <begin position="240"/>
        <end position="260"/>
    </location>
</feature>
<evidence type="ECO:0000256" key="1">
    <source>
        <dbReference type="SAM" id="Phobius"/>
    </source>
</evidence>
<dbReference type="Proteomes" id="UP000294894">
    <property type="component" value="Chromosome"/>
</dbReference>
<name>A0A4P7GIE0_9ACTN</name>
<keyword evidence="1" id="KW-1133">Transmembrane helix</keyword>
<keyword evidence="1" id="KW-0812">Transmembrane</keyword>
<gene>
    <name evidence="2" type="ORF">EXE57_03995</name>
</gene>
<reference evidence="2 3" key="1">
    <citation type="submission" date="2019-03" db="EMBL/GenBank/DDBJ databases">
        <title>Three New Species of Nocardioides, Nocardioides euryhalodurans sp. nov., Nocardioides seonyuensis sp. nov. and Nocardioides eburneoflavus sp. nov., Iolated from Soil.</title>
        <authorList>
            <person name="Roh S.G."/>
            <person name="Lee C."/>
            <person name="Kim M.-K."/>
            <person name="Kim S.B."/>
        </authorList>
    </citation>
    <scope>NUCLEOTIDE SEQUENCE [LARGE SCALE GENOMIC DNA]</scope>
    <source>
        <strain evidence="2 3">MMS17-SY117</strain>
    </source>
</reference>
<evidence type="ECO:0008006" key="4">
    <source>
        <dbReference type="Google" id="ProtNLM"/>
    </source>
</evidence>
<feature type="transmembrane region" description="Helical" evidence="1">
    <location>
        <begin position="295"/>
        <end position="311"/>
    </location>
</feature>
<keyword evidence="3" id="KW-1185">Reference proteome</keyword>
<dbReference type="AlphaFoldDB" id="A0A4P7GIE0"/>
<accession>A0A4P7GIE0</accession>
<dbReference type="OrthoDB" id="4350291at2"/>
<proteinExistence type="predicted"/>
<keyword evidence="1" id="KW-0472">Membrane</keyword>
<feature type="transmembrane region" description="Helical" evidence="1">
    <location>
        <begin position="214"/>
        <end position="233"/>
    </location>
</feature>
<sequence length="410" mass="43501">MSVAASPRPSRGRGAAAVLCLVLAGLLATPAAVAYWGQRTINDTQRYVETVGPLVDSPEVQDAIATTVTDAIQQQVDVEALLTQAFSGVIADAPRLELLVGPLSAAINGAVERQVREFIASDTFADLWTRVNTRAQQALQRILEGDQSGAVSLQGDEVVLDVSEVIDEVKARLVDRGLTFIENAPIPETDRQIVLLDAPQLEQLRTIYAFSNPVAKWLLPFVGALFVLAFVLARRKARMTVAIGAVIAANAVLIAFALSVGGQLFDNELSGTALGPASTAFYETLLAYLQRGQQVILWLGLALVVAGWFAGSNASGTGVRTAVVGGLERAGAAMPGDQLRGAGSWVAANLRWLRFVVLGLGLVGLLWGNDVSLARWWWSLSIVLVVLAVLQVLAGAGRREYLTSDEVPAG</sequence>